<name>A0AC35UFZ7_9BILA</name>
<accession>A0AC35UFZ7</accession>
<proteinExistence type="predicted"/>
<sequence length="300" mass="34308">MFSELVDPYLTAEALSKAFIIFIVWIVLVVSACLCIRTIWAREELQDAVGSYLLALSFSDLVYGFTIVPMAFYSSLTPDWNFYGDNSLTCKVAGYLQIVLFSFNFYIFAWIAVNRYTALYRPSRYDAEQTKTRSKCWIAFSLITSSFMACPIVIANMEVAYFSEAELCVLRWSKTKTLAYNFVQACSMLRNLCFFRMYSIAYVTVPSQEVAKSISRSIVESKLAACVNIVPGIVSVYHWEGKINEDNELLLIIKTTSINISKLQQKILELHPYDTPEFIHFPIEGGSDKYLQWLTDQTTK</sequence>
<evidence type="ECO:0000313" key="2">
    <source>
        <dbReference type="WBParaSite" id="RSKR_0001125100.1"/>
    </source>
</evidence>
<dbReference type="WBParaSite" id="RSKR_0001125100.1">
    <property type="protein sequence ID" value="RSKR_0001125100.1"/>
    <property type="gene ID" value="RSKR_0001125100"/>
</dbReference>
<protein>
    <submittedName>
        <fullName evidence="2">G_PROTEIN_RECEP_F1_2 domain-containing protein</fullName>
    </submittedName>
</protein>
<dbReference type="Proteomes" id="UP000095286">
    <property type="component" value="Unplaced"/>
</dbReference>
<evidence type="ECO:0000313" key="1">
    <source>
        <dbReference type="Proteomes" id="UP000095286"/>
    </source>
</evidence>
<organism evidence="1 2">
    <name type="scientific">Rhabditophanes sp. KR3021</name>
    <dbReference type="NCBI Taxonomy" id="114890"/>
    <lineage>
        <taxon>Eukaryota</taxon>
        <taxon>Metazoa</taxon>
        <taxon>Ecdysozoa</taxon>
        <taxon>Nematoda</taxon>
        <taxon>Chromadorea</taxon>
        <taxon>Rhabditida</taxon>
        <taxon>Tylenchina</taxon>
        <taxon>Panagrolaimomorpha</taxon>
        <taxon>Strongyloidoidea</taxon>
        <taxon>Alloionematidae</taxon>
        <taxon>Rhabditophanes</taxon>
    </lineage>
</organism>
<reference evidence="2" key="1">
    <citation type="submission" date="2016-11" db="UniProtKB">
        <authorList>
            <consortium name="WormBaseParasite"/>
        </authorList>
    </citation>
    <scope>IDENTIFICATION</scope>
    <source>
        <strain evidence="2">KR3021</strain>
    </source>
</reference>